<dbReference type="AlphaFoldDB" id="A0A5C5VDS5"/>
<name>A0A5C5VDS5_9BACT</name>
<proteinExistence type="predicted"/>
<reference evidence="1 2" key="1">
    <citation type="submission" date="2019-02" db="EMBL/GenBank/DDBJ databases">
        <title>Deep-cultivation of Planctomycetes and their phenomic and genomic characterization uncovers novel biology.</title>
        <authorList>
            <person name="Wiegand S."/>
            <person name="Jogler M."/>
            <person name="Boedeker C."/>
            <person name="Pinto D."/>
            <person name="Vollmers J."/>
            <person name="Rivas-Marin E."/>
            <person name="Kohn T."/>
            <person name="Peeters S.H."/>
            <person name="Heuer A."/>
            <person name="Rast P."/>
            <person name="Oberbeckmann S."/>
            <person name="Bunk B."/>
            <person name="Jeske O."/>
            <person name="Meyerdierks A."/>
            <person name="Storesund J.E."/>
            <person name="Kallscheuer N."/>
            <person name="Luecker S."/>
            <person name="Lage O.M."/>
            <person name="Pohl T."/>
            <person name="Merkel B.J."/>
            <person name="Hornburger P."/>
            <person name="Mueller R.-W."/>
            <person name="Bruemmer F."/>
            <person name="Labrenz M."/>
            <person name="Spormann A.M."/>
            <person name="Op Den Camp H."/>
            <person name="Overmann J."/>
            <person name="Amann R."/>
            <person name="Jetten M.S.M."/>
            <person name="Mascher T."/>
            <person name="Medema M.H."/>
            <person name="Devos D.P."/>
            <person name="Kaster A.-K."/>
            <person name="Ovreas L."/>
            <person name="Rohde M."/>
            <person name="Galperin M.Y."/>
            <person name="Jogler C."/>
        </authorList>
    </citation>
    <scope>NUCLEOTIDE SEQUENCE [LARGE SCALE GENOMIC DNA]</scope>
    <source>
        <strain evidence="1 2">KOR34</strain>
    </source>
</reference>
<evidence type="ECO:0000313" key="1">
    <source>
        <dbReference type="EMBL" id="TWT35872.1"/>
    </source>
</evidence>
<organism evidence="1 2">
    <name type="scientific">Posidoniimonas corsicana</name>
    <dbReference type="NCBI Taxonomy" id="1938618"/>
    <lineage>
        <taxon>Bacteria</taxon>
        <taxon>Pseudomonadati</taxon>
        <taxon>Planctomycetota</taxon>
        <taxon>Planctomycetia</taxon>
        <taxon>Pirellulales</taxon>
        <taxon>Lacipirellulaceae</taxon>
        <taxon>Posidoniimonas</taxon>
    </lineage>
</organism>
<protein>
    <submittedName>
        <fullName evidence="1">Uncharacterized protein</fullName>
    </submittedName>
</protein>
<sequence>MVSSSTANRQPPVGCTPDVELIAISQPHPGHTTLTIQDVDTSHSWQLEVKPAEIQTFNALQRALADRLGLWISHWSQDSRSGRGRREGWQSAVRAAYDAGLVEQILGPREAGGDAS</sequence>
<gene>
    <name evidence="1" type="ORF">KOR34_07680</name>
</gene>
<dbReference type="EMBL" id="SIHJ01000001">
    <property type="protein sequence ID" value="TWT35872.1"/>
    <property type="molecule type" value="Genomic_DNA"/>
</dbReference>
<dbReference type="Proteomes" id="UP000316714">
    <property type="component" value="Unassembled WGS sequence"/>
</dbReference>
<keyword evidence="2" id="KW-1185">Reference proteome</keyword>
<accession>A0A5C5VDS5</accession>
<comment type="caution">
    <text evidence="1">The sequence shown here is derived from an EMBL/GenBank/DDBJ whole genome shotgun (WGS) entry which is preliminary data.</text>
</comment>
<evidence type="ECO:0000313" key="2">
    <source>
        <dbReference type="Proteomes" id="UP000316714"/>
    </source>
</evidence>